<evidence type="ECO:0000256" key="4">
    <source>
        <dbReference type="ARBA" id="ARBA00048461"/>
    </source>
</evidence>
<comment type="similarity">
    <text evidence="2">Belongs to the AB hydrolase superfamily. Lipase family. Class 3 subfamily.</text>
</comment>
<evidence type="ECO:0000256" key="2">
    <source>
        <dbReference type="ARBA" id="ARBA00043996"/>
    </source>
</evidence>
<sequence length="287" mass="30591">MKLSWLVPLSCAFLAVAHPLASPRGLEKRSISEALYDDLFFYFKYASSAYSIVCASPNGNVLVEEFSNAITDTQGYIARDDSRKEIIVALRGSTSVQDALTDSEDDLIPYTSPGVSPPAGSTVHMGFLTAWNSVAPGVISAVRSQLASYPGYAIVTSGHSLGAALSSLAAVSMKGNFPTSPVRMYTYGQPRTGNPTYAYYVNDLFGSDAFRFVHTTDGVPTSIPQSLGYRHHGIEYWQNPDPPSAATTVQCAADGEDPTCSDSVPSGGINAAHLVYFGVLVITPYCS</sequence>
<keyword evidence="5" id="KW-0732">Signal</keyword>
<keyword evidence="1" id="KW-1015">Disulfide bond</keyword>
<organism evidence="7 8">
    <name type="scientific">Heliocybe sulcata</name>
    <dbReference type="NCBI Taxonomy" id="5364"/>
    <lineage>
        <taxon>Eukaryota</taxon>
        <taxon>Fungi</taxon>
        <taxon>Dikarya</taxon>
        <taxon>Basidiomycota</taxon>
        <taxon>Agaricomycotina</taxon>
        <taxon>Agaricomycetes</taxon>
        <taxon>Gloeophyllales</taxon>
        <taxon>Gloeophyllaceae</taxon>
        <taxon>Heliocybe</taxon>
    </lineage>
</organism>
<evidence type="ECO:0000256" key="3">
    <source>
        <dbReference type="ARBA" id="ARBA00047591"/>
    </source>
</evidence>
<evidence type="ECO:0000256" key="5">
    <source>
        <dbReference type="SAM" id="SignalP"/>
    </source>
</evidence>
<evidence type="ECO:0000313" key="7">
    <source>
        <dbReference type="EMBL" id="TFK53449.1"/>
    </source>
</evidence>
<evidence type="ECO:0000259" key="6">
    <source>
        <dbReference type="Pfam" id="PF01764"/>
    </source>
</evidence>
<feature type="signal peptide" evidence="5">
    <location>
        <begin position="1"/>
        <end position="17"/>
    </location>
</feature>
<evidence type="ECO:0000313" key="8">
    <source>
        <dbReference type="Proteomes" id="UP000305948"/>
    </source>
</evidence>
<dbReference type="PANTHER" id="PTHR45856:SF24">
    <property type="entry name" value="FUNGAL LIPASE-LIKE DOMAIN-CONTAINING PROTEIN"/>
    <property type="match status" value="1"/>
</dbReference>
<dbReference type="InterPro" id="IPR002921">
    <property type="entry name" value="Fungal_lipase-type"/>
</dbReference>
<comment type="catalytic activity">
    <reaction evidence="3">
        <text>a diacylglycerol + H2O = a monoacylglycerol + a fatty acid + H(+)</text>
        <dbReference type="Rhea" id="RHEA:32731"/>
        <dbReference type="ChEBI" id="CHEBI:15377"/>
        <dbReference type="ChEBI" id="CHEBI:15378"/>
        <dbReference type="ChEBI" id="CHEBI:17408"/>
        <dbReference type="ChEBI" id="CHEBI:18035"/>
        <dbReference type="ChEBI" id="CHEBI:28868"/>
    </reaction>
</comment>
<dbReference type="PANTHER" id="PTHR45856">
    <property type="entry name" value="ALPHA/BETA-HYDROLASES SUPERFAMILY PROTEIN"/>
    <property type="match status" value="1"/>
</dbReference>
<dbReference type="EMBL" id="ML213507">
    <property type="protein sequence ID" value="TFK53449.1"/>
    <property type="molecule type" value="Genomic_DNA"/>
</dbReference>
<dbReference type="CDD" id="cd00519">
    <property type="entry name" value="Lipase_3"/>
    <property type="match status" value="1"/>
</dbReference>
<evidence type="ECO:0000256" key="1">
    <source>
        <dbReference type="ARBA" id="ARBA00023157"/>
    </source>
</evidence>
<dbReference type="InterPro" id="IPR029058">
    <property type="entry name" value="AB_hydrolase_fold"/>
</dbReference>
<dbReference type="OrthoDB" id="438440at2759"/>
<reference evidence="7 8" key="1">
    <citation type="journal article" date="2019" name="Nat. Ecol. Evol.">
        <title>Megaphylogeny resolves global patterns of mushroom evolution.</title>
        <authorList>
            <person name="Varga T."/>
            <person name="Krizsan K."/>
            <person name="Foldi C."/>
            <person name="Dima B."/>
            <person name="Sanchez-Garcia M."/>
            <person name="Sanchez-Ramirez S."/>
            <person name="Szollosi G.J."/>
            <person name="Szarkandi J.G."/>
            <person name="Papp V."/>
            <person name="Albert L."/>
            <person name="Andreopoulos W."/>
            <person name="Angelini C."/>
            <person name="Antonin V."/>
            <person name="Barry K.W."/>
            <person name="Bougher N.L."/>
            <person name="Buchanan P."/>
            <person name="Buyck B."/>
            <person name="Bense V."/>
            <person name="Catcheside P."/>
            <person name="Chovatia M."/>
            <person name="Cooper J."/>
            <person name="Damon W."/>
            <person name="Desjardin D."/>
            <person name="Finy P."/>
            <person name="Geml J."/>
            <person name="Haridas S."/>
            <person name="Hughes K."/>
            <person name="Justo A."/>
            <person name="Karasinski D."/>
            <person name="Kautmanova I."/>
            <person name="Kiss B."/>
            <person name="Kocsube S."/>
            <person name="Kotiranta H."/>
            <person name="LaButti K.M."/>
            <person name="Lechner B.E."/>
            <person name="Liimatainen K."/>
            <person name="Lipzen A."/>
            <person name="Lukacs Z."/>
            <person name="Mihaltcheva S."/>
            <person name="Morgado L.N."/>
            <person name="Niskanen T."/>
            <person name="Noordeloos M.E."/>
            <person name="Ohm R.A."/>
            <person name="Ortiz-Santana B."/>
            <person name="Ovrebo C."/>
            <person name="Racz N."/>
            <person name="Riley R."/>
            <person name="Savchenko A."/>
            <person name="Shiryaev A."/>
            <person name="Soop K."/>
            <person name="Spirin V."/>
            <person name="Szebenyi C."/>
            <person name="Tomsovsky M."/>
            <person name="Tulloss R.E."/>
            <person name="Uehling J."/>
            <person name="Grigoriev I.V."/>
            <person name="Vagvolgyi C."/>
            <person name="Papp T."/>
            <person name="Martin F.M."/>
            <person name="Miettinen O."/>
            <person name="Hibbett D.S."/>
            <person name="Nagy L.G."/>
        </authorList>
    </citation>
    <scope>NUCLEOTIDE SEQUENCE [LARGE SCALE GENOMIC DNA]</scope>
    <source>
        <strain evidence="7 8">OMC1185</strain>
    </source>
</reference>
<dbReference type="AlphaFoldDB" id="A0A5C3N6L4"/>
<dbReference type="Pfam" id="PF01764">
    <property type="entry name" value="Lipase_3"/>
    <property type="match status" value="1"/>
</dbReference>
<name>A0A5C3N6L4_9AGAM</name>
<dbReference type="STRING" id="5364.A0A5C3N6L4"/>
<keyword evidence="8" id="KW-1185">Reference proteome</keyword>
<dbReference type="SUPFAM" id="SSF53474">
    <property type="entry name" value="alpha/beta-Hydrolases"/>
    <property type="match status" value="1"/>
</dbReference>
<accession>A0A5C3N6L4</accession>
<dbReference type="InterPro" id="IPR051218">
    <property type="entry name" value="Sec_MonoDiacylglyc_Lipase"/>
</dbReference>
<dbReference type="GO" id="GO:0006629">
    <property type="term" value="P:lipid metabolic process"/>
    <property type="evidence" value="ECO:0007669"/>
    <property type="project" value="InterPro"/>
</dbReference>
<feature type="domain" description="Fungal lipase-type" evidence="6">
    <location>
        <begin position="87"/>
        <end position="224"/>
    </location>
</feature>
<dbReference type="Proteomes" id="UP000305948">
    <property type="component" value="Unassembled WGS sequence"/>
</dbReference>
<gene>
    <name evidence="7" type="ORF">OE88DRAFT_1711439</name>
</gene>
<proteinExistence type="inferred from homology"/>
<comment type="catalytic activity">
    <reaction evidence="4">
        <text>a monoacylglycerol + H2O = glycerol + a fatty acid + H(+)</text>
        <dbReference type="Rhea" id="RHEA:15245"/>
        <dbReference type="ChEBI" id="CHEBI:15377"/>
        <dbReference type="ChEBI" id="CHEBI:15378"/>
        <dbReference type="ChEBI" id="CHEBI:17408"/>
        <dbReference type="ChEBI" id="CHEBI:17754"/>
        <dbReference type="ChEBI" id="CHEBI:28868"/>
    </reaction>
</comment>
<dbReference type="GO" id="GO:0016787">
    <property type="term" value="F:hydrolase activity"/>
    <property type="evidence" value="ECO:0007669"/>
    <property type="project" value="UniProtKB-KW"/>
</dbReference>
<dbReference type="Gene3D" id="3.40.50.1820">
    <property type="entry name" value="alpha/beta hydrolase"/>
    <property type="match status" value="1"/>
</dbReference>
<protein>
    <submittedName>
        <fullName evidence="7">Alpha/beta-hydrolase</fullName>
    </submittedName>
</protein>
<feature type="chain" id="PRO_5022885397" evidence="5">
    <location>
        <begin position="18"/>
        <end position="287"/>
    </location>
</feature>
<keyword evidence="7" id="KW-0378">Hydrolase</keyword>